<gene>
    <name evidence="4" type="primary">LOC119641779</name>
</gene>
<accession>A0A9C5ZHD2</accession>
<dbReference type="Proteomes" id="UP000092443">
    <property type="component" value="Unplaced"/>
</dbReference>
<feature type="compositionally biased region" description="Basic and acidic residues" evidence="1">
    <location>
        <begin position="73"/>
        <end position="91"/>
    </location>
</feature>
<dbReference type="AlphaFoldDB" id="A0A9C5ZHD2"/>
<sequence length="118" mass="13335">MVRLEELKVEQLKQELGKRSLRTTGTKAELKQRLVEQLEKDGLDPLILEFEYNIEGKEQADNLLGAEKAATAGEKHSEEKGADSANETHEQLDARINAQEENADAFKKEMKTLKKRNG</sequence>
<evidence type="ECO:0000259" key="2">
    <source>
        <dbReference type="PROSITE" id="PS50800"/>
    </source>
</evidence>
<feature type="region of interest" description="Disordered" evidence="1">
    <location>
        <begin position="66"/>
        <end position="91"/>
    </location>
</feature>
<reference evidence="4" key="1">
    <citation type="submission" date="2025-08" db="UniProtKB">
        <authorList>
            <consortium name="RefSeq"/>
        </authorList>
    </citation>
    <scope>IDENTIFICATION</scope>
    <source>
        <tissue evidence="4">Whole body pupa</tissue>
    </source>
</reference>
<dbReference type="KEGG" id="gfs:119641779"/>
<dbReference type="Pfam" id="PF02037">
    <property type="entry name" value="SAP"/>
    <property type="match status" value="1"/>
</dbReference>
<evidence type="ECO:0000313" key="4">
    <source>
        <dbReference type="RefSeq" id="XP_037896544.1"/>
    </source>
</evidence>
<evidence type="ECO:0000313" key="3">
    <source>
        <dbReference type="Proteomes" id="UP000092443"/>
    </source>
</evidence>
<dbReference type="Gene3D" id="1.10.720.30">
    <property type="entry name" value="SAP domain"/>
    <property type="match status" value="1"/>
</dbReference>
<protein>
    <submittedName>
        <fullName evidence="4">Heterogeneous nuclear ribonucleoprotein U-like</fullName>
    </submittedName>
</protein>
<organism evidence="3 4">
    <name type="scientific">Glossina fuscipes</name>
    <dbReference type="NCBI Taxonomy" id="7396"/>
    <lineage>
        <taxon>Eukaryota</taxon>
        <taxon>Metazoa</taxon>
        <taxon>Ecdysozoa</taxon>
        <taxon>Arthropoda</taxon>
        <taxon>Hexapoda</taxon>
        <taxon>Insecta</taxon>
        <taxon>Pterygota</taxon>
        <taxon>Neoptera</taxon>
        <taxon>Endopterygota</taxon>
        <taxon>Diptera</taxon>
        <taxon>Brachycera</taxon>
        <taxon>Muscomorpha</taxon>
        <taxon>Hippoboscoidea</taxon>
        <taxon>Glossinidae</taxon>
        <taxon>Glossina</taxon>
    </lineage>
</organism>
<keyword evidence="3" id="KW-1185">Reference proteome</keyword>
<dbReference type="InterPro" id="IPR003034">
    <property type="entry name" value="SAP_dom"/>
</dbReference>
<dbReference type="SUPFAM" id="SSF68906">
    <property type="entry name" value="SAP domain"/>
    <property type="match status" value="1"/>
</dbReference>
<evidence type="ECO:0000256" key="1">
    <source>
        <dbReference type="SAM" id="MobiDB-lite"/>
    </source>
</evidence>
<dbReference type="RefSeq" id="XP_037896544.1">
    <property type="nucleotide sequence ID" value="XM_038040616.1"/>
</dbReference>
<dbReference type="InterPro" id="IPR036361">
    <property type="entry name" value="SAP_dom_sf"/>
</dbReference>
<dbReference type="SMART" id="SM00513">
    <property type="entry name" value="SAP"/>
    <property type="match status" value="1"/>
</dbReference>
<name>A0A9C5ZHD2_9MUSC</name>
<proteinExistence type="predicted"/>
<feature type="domain" description="SAP" evidence="2">
    <location>
        <begin position="4"/>
        <end position="38"/>
    </location>
</feature>
<dbReference type="GeneID" id="119641779"/>
<dbReference type="PROSITE" id="PS50800">
    <property type="entry name" value="SAP"/>
    <property type="match status" value="1"/>
</dbReference>